<evidence type="ECO:0000256" key="1">
    <source>
        <dbReference type="SAM" id="MobiDB-lite"/>
    </source>
</evidence>
<name>A0A8H7ADE7_9EURO</name>
<dbReference type="EMBL" id="JAACFV010000120">
    <property type="protein sequence ID" value="KAF7505042.1"/>
    <property type="molecule type" value="Genomic_DNA"/>
</dbReference>
<protein>
    <submittedName>
        <fullName evidence="2">Uncharacterized protein</fullName>
    </submittedName>
</protein>
<accession>A0A8H7ADE7</accession>
<comment type="caution">
    <text evidence="2">The sequence shown here is derived from an EMBL/GenBank/DDBJ whole genome shotgun (WGS) entry which is preliminary data.</text>
</comment>
<sequence>MTEPSTSAGARKGRYRQDSQEKTISREGQNVQVQPQASQSNLMGIQQQTSTTNPPAGGFERLTIQDKQQKPHPQASLSNLPQLGTGLTPDTARRGREWFKAALPSYEPAIKSIKEDAKDARLPGSGSFTERETYSSLHRRRTAGSNLDVIIVTEFLIYRKDPTIPFQRGFEEIISRRYNDEVPIEYPRMARREEKVYPTITSKWSLFSSHWFVMCPTTWECSKVRLVSPRLSTSTNTSSDGLTASHPPPWHQVIHIMWRHLHSNYNIQTDSTCKTIINLVHAETFTSSQLKQITSAILHFEPVMCVLTNQHHHQHNRHEETNLWKSLLPFPQPRQPKSNYRDNPRLGARNPTPLSRTESLALIASSEPNPKLGLAPYLIDLLNPPSEDNREYRWALQAIAQSGLIRHTQLPGCEGSEDAIRWTELTVAFIQGALACRIQELERFTPDHEGLRAFMSGVRTRSDGSEWRRGSG</sequence>
<feature type="region of interest" description="Disordered" evidence="1">
    <location>
        <begin position="1"/>
        <end position="91"/>
    </location>
</feature>
<dbReference type="AlphaFoldDB" id="A0A8H7ADE7"/>
<evidence type="ECO:0000313" key="3">
    <source>
        <dbReference type="Proteomes" id="UP000606974"/>
    </source>
</evidence>
<dbReference type="OrthoDB" id="10296221at2759"/>
<gene>
    <name evidence="2" type="ORF">GJ744_001496</name>
</gene>
<feature type="region of interest" description="Disordered" evidence="1">
    <location>
        <begin position="328"/>
        <end position="352"/>
    </location>
</feature>
<feature type="compositionally biased region" description="Basic and acidic residues" evidence="1">
    <location>
        <begin position="15"/>
        <end position="25"/>
    </location>
</feature>
<proteinExistence type="predicted"/>
<dbReference type="Proteomes" id="UP000606974">
    <property type="component" value="Unassembled WGS sequence"/>
</dbReference>
<keyword evidence="3" id="KW-1185">Reference proteome</keyword>
<evidence type="ECO:0000313" key="2">
    <source>
        <dbReference type="EMBL" id="KAF7505042.1"/>
    </source>
</evidence>
<feature type="compositionally biased region" description="Polar residues" evidence="1">
    <location>
        <begin position="26"/>
        <end position="54"/>
    </location>
</feature>
<reference evidence="2" key="1">
    <citation type="submission" date="2020-02" db="EMBL/GenBank/DDBJ databases">
        <authorList>
            <person name="Palmer J.M."/>
        </authorList>
    </citation>
    <scope>NUCLEOTIDE SEQUENCE</scope>
    <source>
        <strain evidence="2">EPUS1.4</strain>
        <tissue evidence="2">Thallus</tissue>
    </source>
</reference>
<organism evidence="2 3">
    <name type="scientific">Endocarpon pusillum</name>
    <dbReference type="NCBI Taxonomy" id="364733"/>
    <lineage>
        <taxon>Eukaryota</taxon>
        <taxon>Fungi</taxon>
        <taxon>Dikarya</taxon>
        <taxon>Ascomycota</taxon>
        <taxon>Pezizomycotina</taxon>
        <taxon>Eurotiomycetes</taxon>
        <taxon>Chaetothyriomycetidae</taxon>
        <taxon>Verrucariales</taxon>
        <taxon>Verrucariaceae</taxon>
        <taxon>Endocarpon</taxon>
    </lineage>
</organism>